<evidence type="ECO:0008006" key="5">
    <source>
        <dbReference type="Google" id="ProtNLM"/>
    </source>
</evidence>
<comment type="caution">
    <text evidence="3">The sequence shown here is derived from an EMBL/GenBank/DDBJ whole genome shotgun (WGS) entry which is preliminary data.</text>
</comment>
<feature type="transmembrane region" description="Helical" evidence="2">
    <location>
        <begin position="90"/>
        <end position="109"/>
    </location>
</feature>
<dbReference type="NCBIfam" id="TIGR02611">
    <property type="entry name" value="TIGR02611 family protein"/>
    <property type="match status" value="1"/>
</dbReference>
<dbReference type="Pfam" id="PF09656">
    <property type="entry name" value="PGPGW"/>
    <property type="match status" value="1"/>
</dbReference>
<dbReference type="STRING" id="1075402.AN216_18955"/>
<name>A0A1E7JYH3_9ACTN</name>
<dbReference type="InterPro" id="IPR019099">
    <property type="entry name" value="Uncharacterised_PGPGW_TM"/>
</dbReference>
<evidence type="ECO:0000256" key="1">
    <source>
        <dbReference type="SAM" id="MobiDB-lite"/>
    </source>
</evidence>
<gene>
    <name evidence="3" type="ORF">AN216_18955</name>
</gene>
<sequence>MDAETAATDTKTKVAGVQHDIMDGGDKDKGADPDISVDTNEGDKPLGSRAPRFVQASRPLHLSWQIGVFVVGLAVVIAGVAMLVFPGPGWLTIFAGMAIWATEFSWAQLVMRWTRRKLAAGTEWWKRRRADRKARKGA</sequence>
<accession>A0A1E7JYH3</accession>
<evidence type="ECO:0000313" key="4">
    <source>
        <dbReference type="Proteomes" id="UP000176101"/>
    </source>
</evidence>
<keyword evidence="2" id="KW-0812">Transmembrane</keyword>
<feature type="compositionally biased region" description="Low complexity" evidence="1">
    <location>
        <begin position="1"/>
        <end position="15"/>
    </location>
</feature>
<reference evidence="3 4" key="1">
    <citation type="journal article" date="2016" name="Front. Microbiol.">
        <title>Comparative Genomics Analysis of Streptomyces Species Reveals Their Adaptation to the Marine Environment and Their Diversity at the Genomic Level.</title>
        <authorList>
            <person name="Tian X."/>
            <person name="Zhang Z."/>
            <person name="Yang T."/>
            <person name="Chen M."/>
            <person name="Li J."/>
            <person name="Chen F."/>
            <person name="Yang J."/>
            <person name="Li W."/>
            <person name="Zhang B."/>
            <person name="Zhang Z."/>
            <person name="Wu J."/>
            <person name="Zhang C."/>
            <person name="Long L."/>
            <person name="Xiao J."/>
        </authorList>
    </citation>
    <scope>NUCLEOTIDE SEQUENCE [LARGE SCALE GENOMIC DNA]</scope>
    <source>
        <strain evidence="3 4">SCSIO 02100</strain>
    </source>
</reference>
<feature type="transmembrane region" description="Helical" evidence="2">
    <location>
        <begin position="62"/>
        <end position="84"/>
    </location>
</feature>
<proteinExistence type="predicted"/>
<dbReference type="EMBL" id="LJGU01000135">
    <property type="protein sequence ID" value="OEU96714.1"/>
    <property type="molecule type" value="Genomic_DNA"/>
</dbReference>
<keyword evidence="4" id="KW-1185">Reference proteome</keyword>
<dbReference type="Proteomes" id="UP000176101">
    <property type="component" value="Unassembled WGS sequence"/>
</dbReference>
<keyword evidence="2" id="KW-1133">Transmembrane helix</keyword>
<feature type="region of interest" description="Disordered" evidence="1">
    <location>
        <begin position="1"/>
        <end position="49"/>
    </location>
</feature>
<protein>
    <recommendedName>
        <fullName evidence="5">TIGR02611 family protein</fullName>
    </recommendedName>
</protein>
<dbReference type="RefSeq" id="WP_420855769.1">
    <property type="nucleotide sequence ID" value="NZ_LJGU01000135.1"/>
</dbReference>
<evidence type="ECO:0000256" key="2">
    <source>
        <dbReference type="SAM" id="Phobius"/>
    </source>
</evidence>
<dbReference type="InterPro" id="IPR013434">
    <property type="entry name" value="CHP02611"/>
</dbReference>
<evidence type="ECO:0000313" key="3">
    <source>
        <dbReference type="EMBL" id="OEU96714.1"/>
    </source>
</evidence>
<organism evidence="3 4">
    <name type="scientific">Streptomyces oceani</name>
    <dbReference type="NCBI Taxonomy" id="1075402"/>
    <lineage>
        <taxon>Bacteria</taxon>
        <taxon>Bacillati</taxon>
        <taxon>Actinomycetota</taxon>
        <taxon>Actinomycetes</taxon>
        <taxon>Kitasatosporales</taxon>
        <taxon>Streptomycetaceae</taxon>
        <taxon>Streptomyces</taxon>
    </lineage>
</organism>
<dbReference type="AlphaFoldDB" id="A0A1E7JYH3"/>
<keyword evidence="2" id="KW-0472">Membrane</keyword>
<feature type="compositionally biased region" description="Basic and acidic residues" evidence="1">
    <location>
        <begin position="20"/>
        <end position="32"/>
    </location>
</feature>